<dbReference type="RefSeq" id="WP_190258678.1">
    <property type="nucleotide sequence ID" value="NZ_QFGA01000002.1"/>
</dbReference>
<dbReference type="PANTHER" id="PTHR39418:SF1">
    <property type="entry name" value="DEHYDROGENASE"/>
    <property type="match status" value="1"/>
</dbReference>
<organism evidence="6 7">
    <name type="scientific">Pelotomaculum schinkii</name>
    <dbReference type="NCBI Taxonomy" id="78350"/>
    <lineage>
        <taxon>Bacteria</taxon>
        <taxon>Bacillati</taxon>
        <taxon>Bacillota</taxon>
        <taxon>Clostridia</taxon>
        <taxon>Eubacteriales</taxon>
        <taxon>Desulfotomaculaceae</taxon>
        <taxon>Pelotomaculum</taxon>
    </lineage>
</organism>
<evidence type="ECO:0000313" key="7">
    <source>
        <dbReference type="Proteomes" id="UP000298324"/>
    </source>
</evidence>
<accession>A0A4Y7RAN6</accession>
<evidence type="ECO:0000256" key="3">
    <source>
        <dbReference type="ARBA" id="ARBA00022833"/>
    </source>
</evidence>
<dbReference type="PANTHER" id="PTHR39418">
    <property type="entry name" value="DEHYDROGENASE-RELATED"/>
    <property type="match status" value="1"/>
</dbReference>
<proteinExistence type="predicted"/>
<gene>
    <name evidence="6" type="ORF">Psch_03097</name>
</gene>
<reference evidence="6 7" key="1">
    <citation type="journal article" date="2018" name="Environ. Microbiol.">
        <title>Novel energy conservation strategies and behaviour of Pelotomaculum schinkii driving syntrophic propionate catabolism.</title>
        <authorList>
            <person name="Hidalgo-Ahumada C.A.P."/>
            <person name="Nobu M.K."/>
            <person name="Narihiro T."/>
            <person name="Tamaki H."/>
            <person name="Liu W.T."/>
            <person name="Kamagata Y."/>
            <person name="Stams A.J.M."/>
            <person name="Imachi H."/>
            <person name="Sousa D.Z."/>
        </authorList>
    </citation>
    <scope>NUCLEOTIDE SEQUENCE [LARGE SCALE GENOMIC DNA]</scope>
    <source>
        <strain evidence="6 7">HH</strain>
    </source>
</reference>
<dbReference type="Pfam" id="PF02663">
    <property type="entry name" value="FmdE"/>
    <property type="match status" value="1"/>
</dbReference>
<dbReference type="InterPro" id="IPR053194">
    <property type="entry name" value="tRNA_methyltr_O"/>
</dbReference>
<sequence length="181" mass="20498">MRTLAEDIQVAVDYHGHVCSGIVLGVRMAHLALDRLKIDNPLEYRDLIVYVEVDRCVSDAVYAVTGCTLGRRRMKWVDYGKMAATFYDLATKQGVRVVVTGSNFPPPGEDPLLFWRDIPDSDVFTVQDVSMDIPKEDLPGKPLLKIECENCRERIMDGREKKVKGRVLCRACAGEAYYKRI</sequence>
<dbReference type="EMBL" id="QFGA01000002">
    <property type="protein sequence ID" value="TEB06055.1"/>
    <property type="molecule type" value="Genomic_DNA"/>
</dbReference>
<dbReference type="InterPro" id="IPR000962">
    <property type="entry name" value="Znf_DskA_TraR"/>
</dbReference>
<feature type="domain" description="Zinc finger DksA/TraR C4-type" evidence="4">
    <location>
        <begin position="146"/>
        <end position="178"/>
    </location>
</feature>
<keyword evidence="1" id="KW-0479">Metal-binding</keyword>
<dbReference type="AlphaFoldDB" id="A0A4Y7RAN6"/>
<dbReference type="Proteomes" id="UP000298324">
    <property type="component" value="Unassembled WGS sequence"/>
</dbReference>
<evidence type="ECO:0000313" key="6">
    <source>
        <dbReference type="EMBL" id="TEB06055.1"/>
    </source>
</evidence>
<dbReference type="GO" id="GO:0008270">
    <property type="term" value="F:zinc ion binding"/>
    <property type="evidence" value="ECO:0007669"/>
    <property type="project" value="UniProtKB-KW"/>
</dbReference>
<comment type="caution">
    <text evidence="6">The sequence shown here is derived from an EMBL/GenBank/DDBJ whole genome shotgun (WGS) entry which is preliminary data.</text>
</comment>
<evidence type="ECO:0000259" key="5">
    <source>
        <dbReference type="Pfam" id="PF02663"/>
    </source>
</evidence>
<dbReference type="SUPFAM" id="SSF143555">
    <property type="entry name" value="FwdE-like"/>
    <property type="match status" value="1"/>
</dbReference>
<evidence type="ECO:0000256" key="2">
    <source>
        <dbReference type="ARBA" id="ARBA00022771"/>
    </source>
</evidence>
<keyword evidence="7" id="KW-1185">Reference proteome</keyword>
<name>A0A4Y7RAN6_9FIRM</name>
<keyword evidence="2" id="KW-0863">Zinc-finger</keyword>
<evidence type="ECO:0000259" key="4">
    <source>
        <dbReference type="Pfam" id="PF01258"/>
    </source>
</evidence>
<dbReference type="InterPro" id="IPR003814">
    <property type="entry name" value="FmdEsu_dom"/>
</dbReference>
<feature type="domain" description="Formylmethanofuran dehydrogenase subunit E" evidence="5">
    <location>
        <begin position="15"/>
        <end position="100"/>
    </location>
</feature>
<dbReference type="Pfam" id="PF01258">
    <property type="entry name" value="zf-dskA_traR"/>
    <property type="match status" value="1"/>
</dbReference>
<protein>
    <submittedName>
        <fullName evidence="6">FmdE, Molybdenum formylmethanofuran dehydrogenase operon</fullName>
    </submittedName>
</protein>
<keyword evidence="3" id="KW-0862">Zinc</keyword>
<evidence type="ECO:0000256" key="1">
    <source>
        <dbReference type="ARBA" id="ARBA00022723"/>
    </source>
</evidence>
<dbReference type="Gene3D" id="3.30.1330.130">
    <property type="match status" value="1"/>
</dbReference>